<accession>A0ABR9WEY6</accession>
<keyword evidence="2" id="KW-1185">Reference proteome</keyword>
<sequence length="385" mass="45039">MQIKHYDIIICGAGMAGLSLVYRALREKVWITEKILIIDKDTKDKNDRTWCFWQKEGIQNEFEHIVYKRWKDLLFFSNKKEKINLDTGPYVYKMIRSIDFYKHVLGYIRQFDQVEFVYQDIISIGNLGNKAVVKTSESIFESKYIFNSVYKKPELGPENQYFLQHFKGITIRTNQFKTDPSEMFFMDFRTTQENGTTFFYTLPFSQNEIFIEYTLFSKSLLKPEEYNAKIKIYISEILQIDDFEIIEEEFGAIPMTDFSFERRSGNIINIGSAGGDTRASTGYTFLNTQKTISKILTSLKEKNHPFFEEENISSKHKILDATILSVLDNDIYKGNEIFTDLFNRVKAKTVFAFLDGESTISDDLKVMASLKARYFIGPFLKVITR</sequence>
<dbReference type="PANTHER" id="PTHR39757:SF5">
    <property type="entry name" value="OS02G0190600 PROTEIN"/>
    <property type="match status" value="1"/>
</dbReference>
<evidence type="ECO:0000313" key="2">
    <source>
        <dbReference type="Proteomes" id="UP000634134"/>
    </source>
</evidence>
<proteinExistence type="predicted"/>
<dbReference type="Pfam" id="PF05834">
    <property type="entry name" value="Lycopene_cycl"/>
    <property type="match status" value="1"/>
</dbReference>
<dbReference type="EMBL" id="JACYGY010000001">
    <property type="protein sequence ID" value="MBE9464062.1"/>
    <property type="molecule type" value="Genomic_DNA"/>
</dbReference>
<name>A0ABR9WEY6_9BACT</name>
<dbReference type="PANTHER" id="PTHR39757">
    <property type="match status" value="1"/>
</dbReference>
<organism evidence="1 2">
    <name type="scientific">Dyadobacter subterraneus</name>
    <dbReference type="NCBI Taxonomy" id="2773304"/>
    <lineage>
        <taxon>Bacteria</taxon>
        <taxon>Pseudomonadati</taxon>
        <taxon>Bacteroidota</taxon>
        <taxon>Cytophagia</taxon>
        <taxon>Cytophagales</taxon>
        <taxon>Spirosomataceae</taxon>
        <taxon>Dyadobacter</taxon>
    </lineage>
</organism>
<dbReference type="InterPro" id="IPR036188">
    <property type="entry name" value="FAD/NAD-bd_sf"/>
</dbReference>
<comment type="caution">
    <text evidence="1">The sequence shown here is derived from an EMBL/GenBank/DDBJ whole genome shotgun (WGS) entry which is preliminary data.</text>
</comment>
<dbReference type="RefSeq" id="WP_194122143.1">
    <property type="nucleotide sequence ID" value="NZ_JACYGY010000001.1"/>
</dbReference>
<dbReference type="Proteomes" id="UP000634134">
    <property type="component" value="Unassembled WGS sequence"/>
</dbReference>
<dbReference type="SUPFAM" id="SSF51905">
    <property type="entry name" value="FAD/NAD(P)-binding domain"/>
    <property type="match status" value="1"/>
</dbReference>
<evidence type="ECO:0000313" key="1">
    <source>
        <dbReference type="EMBL" id="MBE9464062.1"/>
    </source>
</evidence>
<gene>
    <name evidence="1" type="ORF">IEE83_19430</name>
</gene>
<protein>
    <submittedName>
        <fullName evidence="1">Lycopene cyclase</fullName>
    </submittedName>
</protein>
<dbReference type="Gene3D" id="3.50.50.60">
    <property type="entry name" value="FAD/NAD(P)-binding domain"/>
    <property type="match status" value="1"/>
</dbReference>
<reference evidence="2" key="1">
    <citation type="submission" date="2023-07" db="EMBL/GenBank/DDBJ databases">
        <title>Dyadobacter sp. nov 'subterranea' isolated from contaminted grondwater.</title>
        <authorList>
            <person name="Szabo I."/>
            <person name="Al-Omari J."/>
            <person name="Szerdahelyi S.G."/>
            <person name="Rado J."/>
        </authorList>
    </citation>
    <scope>NUCLEOTIDE SEQUENCE [LARGE SCALE GENOMIC DNA]</scope>
    <source>
        <strain evidence="2">UP-52</strain>
    </source>
</reference>